<dbReference type="NCBIfam" id="TIGR02669">
    <property type="entry name" value="SpoIID_LytB"/>
    <property type="match status" value="1"/>
</dbReference>
<protein>
    <submittedName>
        <fullName evidence="2">SpoIID/LytB domain-containing protein</fullName>
    </submittedName>
</protein>
<evidence type="ECO:0000313" key="3">
    <source>
        <dbReference type="Proteomes" id="UP000673975"/>
    </source>
</evidence>
<comment type="caution">
    <text evidence="2">The sequence shown here is derived from an EMBL/GenBank/DDBJ whole genome shotgun (WGS) entry which is preliminary data.</text>
</comment>
<dbReference type="AlphaFoldDB" id="A0A8J7UUA4"/>
<keyword evidence="3" id="KW-1185">Reference proteome</keyword>
<proteinExistence type="predicted"/>
<reference evidence="2" key="1">
    <citation type="submission" date="2021-02" db="EMBL/GenBank/DDBJ databases">
        <title>Natronogracilivirga saccharolytica gen. nov. sp. nov. a new anaerobic, haloalkiliphilic carbohydrate-fermenting bacterium from soda lake and proposing of Cyclonatronumiaceae fam. nov. in the phylum Balneolaeota.</title>
        <authorList>
            <person name="Zhilina T.N."/>
            <person name="Sorokin D.Y."/>
            <person name="Zavarzina D.G."/>
            <person name="Toshchakov S.V."/>
            <person name="Kublanov I.V."/>
        </authorList>
    </citation>
    <scope>NUCLEOTIDE SEQUENCE</scope>
    <source>
        <strain evidence="2">Z-1702</strain>
    </source>
</reference>
<sequence length="459" mass="51663">MPLYKIISAGSLPALVIITSMLFSGCRSHNTYSLSGDIQQEYPDTDEEALITDLNGDGYMFPEEPAVRVLLINTLAEFVLQSSGKVVISGSGQEHEIPAGSEIRFQQKKGELLLFADGETLANDVHFRMKTDSSFTIRDVPYGINWWWGGREDRIYQGELNIYTGDEENLKAVLHLPMERYMKGVVPYEIGPESPLGALKAQSVAARTEIVQALLTGKYEGEHYDVCAEVECQVFAGDHRRSSRSDSSVTLTRGEVLEFEGAVADAYYASNCGGKSERVEKVWPWRSGPKPYLVSGFDQADDPPTDPQDDIETWLEEPPESWCNPYIHTDLPEWSKANFRWEREIADSDFTEDFRGLDSLEIIERGESGRLHRIRAWKNGEAEKLDYELAIRQMVKPPLRSSAFVYSRTDTSWVFRGAGWGHGVGMCQSGAISQINSGYDYRQVIDHYFPGTSVVTVYR</sequence>
<dbReference type="Proteomes" id="UP000673975">
    <property type="component" value="Unassembled WGS sequence"/>
</dbReference>
<dbReference type="InterPro" id="IPR013486">
    <property type="entry name" value="SpoIID/LytB"/>
</dbReference>
<dbReference type="RefSeq" id="WP_210509651.1">
    <property type="nucleotide sequence ID" value="NZ_JAFIDN010000001.1"/>
</dbReference>
<evidence type="ECO:0000313" key="2">
    <source>
        <dbReference type="EMBL" id="MBP3191297.1"/>
    </source>
</evidence>
<dbReference type="Pfam" id="PF08486">
    <property type="entry name" value="SpoIID"/>
    <property type="match status" value="1"/>
</dbReference>
<name>A0A8J7UUA4_9BACT</name>
<dbReference type="InterPro" id="IPR013693">
    <property type="entry name" value="SpoIID/LytB_N"/>
</dbReference>
<accession>A0A8J7UUA4</accession>
<dbReference type="EMBL" id="JAFIDN010000001">
    <property type="protein sequence ID" value="MBP3191297.1"/>
    <property type="molecule type" value="Genomic_DNA"/>
</dbReference>
<dbReference type="PROSITE" id="PS51257">
    <property type="entry name" value="PROKAR_LIPOPROTEIN"/>
    <property type="match status" value="1"/>
</dbReference>
<feature type="domain" description="Sporulation stage II protein D amidase enhancer LytB N-terminal" evidence="1">
    <location>
        <begin position="167"/>
        <end position="258"/>
    </location>
</feature>
<gene>
    <name evidence="2" type="ORF">NATSA_01335</name>
</gene>
<dbReference type="GO" id="GO:0030435">
    <property type="term" value="P:sporulation resulting in formation of a cellular spore"/>
    <property type="evidence" value="ECO:0007669"/>
    <property type="project" value="InterPro"/>
</dbReference>
<evidence type="ECO:0000259" key="1">
    <source>
        <dbReference type="Pfam" id="PF08486"/>
    </source>
</evidence>
<organism evidence="2 3">
    <name type="scientific">Natronogracilivirga saccharolytica</name>
    <dbReference type="NCBI Taxonomy" id="2812953"/>
    <lineage>
        <taxon>Bacteria</taxon>
        <taxon>Pseudomonadati</taxon>
        <taxon>Balneolota</taxon>
        <taxon>Balneolia</taxon>
        <taxon>Balneolales</taxon>
        <taxon>Cyclonatronaceae</taxon>
        <taxon>Natronogracilivirga</taxon>
    </lineage>
</organism>